<proteinExistence type="predicted"/>
<dbReference type="Gene3D" id="3.40.50.300">
    <property type="entry name" value="P-loop containing nucleotide triphosphate hydrolases"/>
    <property type="match status" value="1"/>
</dbReference>
<accession>A0A1Y5TV24</accession>
<protein>
    <submittedName>
        <fullName evidence="4">Sulfotransferase domain protein</fullName>
    </submittedName>
</protein>
<dbReference type="InterPro" id="IPR000863">
    <property type="entry name" value="Sulfotransferase_dom"/>
</dbReference>
<dbReference type="SUPFAM" id="SSF52540">
    <property type="entry name" value="P-loop containing nucleoside triphosphate hydrolases"/>
    <property type="match status" value="1"/>
</dbReference>
<dbReference type="Pfam" id="PF00685">
    <property type="entry name" value="Sulfotransfer_1"/>
    <property type="match status" value="1"/>
</dbReference>
<sequence>MNLSDHPTFLMIGSMKSGTTSIFEDFTRHPGIFCPTIKEPDDLADDKVLTEKGREEYLRIFRDAQPGQWIGEASTAYTQYPTVSGVPRRAKDVLGSDLRLIFVGRNPLDRMKSHYRHDVQKGAVTRPIEDELEANPFLFDVSCYDKQLDQWLAEFPREQILVLHMKDYIQTPKEVVHGIWKFLDLEPVEMEHGVASNVSSGKRAPRGLMRKIVRSRAYGLYAKKFLPSGLRKNLRQIIVPKRDVEFRDDISEESRSSLEAQLKDSTSKFDTWVEEDRKRLGLIS</sequence>
<evidence type="ECO:0000259" key="3">
    <source>
        <dbReference type="Pfam" id="PF00685"/>
    </source>
</evidence>
<dbReference type="RefSeq" id="WP_175484725.1">
    <property type="nucleotide sequence ID" value="NZ_FOPF01000018.1"/>
</dbReference>
<dbReference type="PANTHER" id="PTHR10605">
    <property type="entry name" value="HEPARAN SULFATE SULFOTRANSFERASE"/>
    <property type="match status" value="1"/>
</dbReference>
<dbReference type="EMBL" id="FWFV01000017">
    <property type="protein sequence ID" value="SLN70395.1"/>
    <property type="molecule type" value="Genomic_DNA"/>
</dbReference>
<dbReference type="AlphaFoldDB" id="A0A1Y5TV24"/>
<evidence type="ECO:0000256" key="1">
    <source>
        <dbReference type="ARBA" id="ARBA00022679"/>
    </source>
</evidence>
<evidence type="ECO:0000313" key="4">
    <source>
        <dbReference type="EMBL" id="SLN70395.1"/>
    </source>
</evidence>
<dbReference type="STRING" id="315423.SAMN04488020_11831"/>
<dbReference type="InterPro" id="IPR037359">
    <property type="entry name" value="NST/OST"/>
</dbReference>
<organism evidence="4 5">
    <name type="scientific">Palleronia marisminoris</name>
    <dbReference type="NCBI Taxonomy" id="315423"/>
    <lineage>
        <taxon>Bacteria</taxon>
        <taxon>Pseudomonadati</taxon>
        <taxon>Pseudomonadota</taxon>
        <taxon>Alphaproteobacteria</taxon>
        <taxon>Rhodobacterales</taxon>
        <taxon>Roseobacteraceae</taxon>
        <taxon>Palleronia</taxon>
    </lineage>
</organism>
<keyword evidence="1 4" id="KW-0808">Transferase</keyword>
<evidence type="ECO:0000313" key="5">
    <source>
        <dbReference type="Proteomes" id="UP000193870"/>
    </source>
</evidence>
<dbReference type="Proteomes" id="UP000193870">
    <property type="component" value="Unassembled WGS sequence"/>
</dbReference>
<dbReference type="InterPro" id="IPR027417">
    <property type="entry name" value="P-loop_NTPase"/>
</dbReference>
<dbReference type="GO" id="GO:0008146">
    <property type="term" value="F:sulfotransferase activity"/>
    <property type="evidence" value="ECO:0007669"/>
    <property type="project" value="InterPro"/>
</dbReference>
<feature type="domain" description="Sulfotransferase" evidence="3">
    <location>
        <begin position="91"/>
        <end position="186"/>
    </location>
</feature>
<name>A0A1Y5TV24_9RHOB</name>
<keyword evidence="2" id="KW-0325">Glycoprotein</keyword>
<dbReference type="PANTHER" id="PTHR10605:SF56">
    <property type="entry name" value="BIFUNCTIONAL HEPARAN SULFATE N-DEACETYLASE_N-SULFOTRANSFERASE"/>
    <property type="match status" value="1"/>
</dbReference>
<reference evidence="4 5" key="1">
    <citation type="submission" date="2017-03" db="EMBL/GenBank/DDBJ databases">
        <authorList>
            <person name="Afonso C.L."/>
            <person name="Miller P.J."/>
            <person name="Scott M.A."/>
            <person name="Spackman E."/>
            <person name="Goraichik I."/>
            <person name="Dimitrov K.M."/>
            <person name="Suarez D.L."/>
            <person name="Swayne D.E."/>
        </authorList>
    </citation>
    <scope>NUCLEOTIDE SEQUENCE [LARGE SCALE GENOMIC DNA]</scope>
    <source>
        <strain evidence="4 5">CECT 7066</strain>
    </source>
</reference>
<gene>
    <name evidence="4" type="ORF">PAM7066_03574</name>
</gene>
<evidence type="ECO:0000256" key="2">
    <source>
        <dbReference type="ARBA" id="ARBA00023180"/>
    </source>
</evidence>
<keyword evidence="5" id="KW-1185">Reference proteome</keyword>